<dbReference type="EMBL" id="JAPEVA010000012">
    <property type="protein sequence ID" value="KAJ4409256.1"/>
    <property type="molecule type" value="Genomic_DNA"/>
</dbReference>
<protein>
    <recommendedName>
        <fullName evidence="1">BTB domain-containing protein</fullName>
    </recommendedName>
</protein>
<evidence type="ECO:0000313" key="2">
    <source>
        <dbReference type="EMBL" id="KAJ4409256.1"/>
    </source>
</evidence>
<organism evidence="2 3">
    <name type="scientific">Didymella pomorum</name>
    <dbReference type="NCBI Taxonomy" id="749634"/>
    <lineage>
        <taxon>Eukaryota</taxon>
        <taxon>Fungi</taxon>
        <taxon>Dikarya</taxon>
        <taxon>Ascomycota</taxon>
        <taxon>Pezizomycotina</taxon>
        <taxon>Dothideomycetes</taxon>
        <taxon>Pleosporomycetidae</taxon>
        <taxon>Pleosporales</taxon>
        <taxon>Pleosporineae</taxon>
        <taxon>Didymellaceae</taxon>
        <taxon>Didymella</taxon>
    </lineage>
</organism>
<dbReference type="InterPro" id="IPR011333">
    <property type="entry name" value="SKP1/BTB/POZ_sf"/>
</dbReference>
<dbReference type="OrthoDB" id="6359816at2759"/>
<dbReference type="CDD" id="cd18186">
    <property type="entry name" value="BTB_POZ_ZBTB_KLHL-like"/>
    <property type="match status" value="1"/>
</dbReference>
<dbReference type="AlphaFoldDB" id="A0A9W9DAX1"/>
<dbReference type="Proteomes" id="UP001140510">
    <property type="component" value="Unassembled WGS sequence"/>
</dbReference>
<dbReference type="InterPro" id="IPR000210">
    <property type="entry name" value="BTB/POZ_dom"/>
</dbReference>
<evidence type="ECO:0000313" key="3">
    <source>
        <dbReference type="Proteomes" id="UP001140510"/>
    </source>
</evidence>
<dbReference type="Pfam" id="PF00651">
    <property type="entry name" value="BTB"/>
    <property type="match status" value="1"/>
</dbReference>
<dbReference type="SUPFAM" id="SSF54695">
    <property type="entry name" value="POZ domain"/>
    <property type="match status" value="1"/>
</dbReference>
<reference evidence="2" key="1">
    <citation type="submission" date="2022-10" db="EMBL/GenBank/DDBJ databases">
        <title>Tapping the CABI collections for fungal endophytes: first genome assemblies for Collariella, Neodidymelliopsis, Ascochyta clinopodiicola, Didymella pomorum, Didymosphaeria variabile, Neocosmospora piperis and Neocucurbitaria cava.</title>
        <authorList>
            <person name="Hill R."/>
        </authorList>
    </citation>
    <scope>NUCLEOTIDE SEQUENCE</scope>
    <source>
        <strain evidence="2">IMI 355091</strain>
    </source>
</reference>
<accession>A0A9W9DAX1</accession>
<name>A0A9W9DAX1_9PLEO</name>
<proteinExistence type="predicted"/>
<dbReference type="PROSITE" id="PS50097">
    <property type="entry name" value="BTB"/>
    <property type="match status" value="1"/>
</dbReference>
<gene>
    <name evidence="2" type="ORF">N0V91_002612</name>
</gene>
<dbReference type="PANTHER" id="PTHR47843">
    <property type="entry name" value="BTB DOMAIN-CONTAINING PROTEIN-RELATED"/>
    <property type="match status" value="1"/>
</dbReference>
<keyword evidence="3" id="KW-1185">Reference proteome</keyword>
<evidence type="ECO:0000259" key="1">
    <source>
        <dbReference type="PROSITE" id="PS50097"/>
    </source>
</evidence>
<dbReference type="Gene3D" id="3.30.710.10">
    <property type="entry name" value="Potassium Channel Kv1.1, Chain A"/>
    <property type="match status" value="1"/>
</dbReference>
<feature type="domain" description="BTB" evidence="1">
    <location>
        <begin position="32"/>
        <end position="103"/>
    </location>
</feature>
<sequence>MSELSNRSTALLPKTDRTPLTTFRLYNSRVPSDVILKQIFNGQAREYHAHNAVLCMESRCFVRAFTGNFKKTTENVIELHDDDPDHFEFLPKSIYHDEYDIEAVEKLAGTEAANKEKRILVPIGIYAVADK</sequence>
<comment type="caution">
    <text evidence="2">The sequence shown here is derived from an EMBL/GenBank/DDBJ whole genome shotgun (WGS) entry which is preliminary data.</text>
</comment>